<keyword evidence="2" id="KW-1185">Reference proteome</keyword>
<dbReference type="EMBL" id="CAIZ01000138">
    <property type="protein sequence ID" value="CCH70774.1"/>
    <property type="molecule type" value="Genomic_DNA"/>
</dbReference>
<dbReference type="STRING" id="1193181.BN10_670019"/>
<comment type="caution">
    <text evidence="1">The sequence shown here is derived from an EMBL/GenBank/DDBJ whole genome shotgun (WGS) entry which is preliminary data.</text>
</comment>
<proteinExistence type="predicted"/>
<name>N0E5Y0_9MICO</name>
<reference evidence="1 2" key="1">
    <citation type="journal article" date="2013" name="ISME J.">
        <title>A metabolic model for members of the genus Tetrasphaera involved in enhanced biological phosphorus removal.</title>
        <authorList>
            <person name="Kristiansen R."/>
            <person name="Nguyen H.T.T."/>
            <person name="Saunders A.M."/>
            <person name="Nielsen J.L."/>
            <person name="Wimmer R."/>
            <person name="Le V.Q."/>
            <person name="McIlroy S.J."/>
            <person name="Petrovski S."/>
            <person name="Seviour R.J."/>
            <person name="Calteau A."/>
            <person name="Nielsen K.L."/>
            <person name="Nielsen P.H."/>
        </authorList>
    </citation>
    <scope>NUCLEOTIDE SEQUENCE [LARGE SCALE GENOMIC DNA]</scope>
    <source>
        <strain evidence="1 2">Lp2</strain>
    </source>
</reference>
<evidence type="ECO:0000313" key="1">
    <source>
        <dbReference type="EMBL" id="CCH70774.1"/>
    </source>
</evidence>
<organism evidence="1 2">
    <name type="scientific">Phycicoccus elongatus Lp2</name>
    <dbReference type="NCBI Taxonomy" id="1193181"/>
    <lineage>
        <taxon>Bacteria</taxon>
        <taxon>Bacillati</taxon>
        <taxon>Actinomycetota</taxon>
        <taxon>Actinomycetes</taxon>
        <taxon>Micrococcales</taxon>
        <taxon>Intrasporangiaceae</taxon>
        <taxon>Phycicoccus</taxon>
    </lineage>
</organism>
<evidence type="ECO:0000313" key="2">
    <source>
        <dbReference type="Proteomes" id="UP000013167"/>
    </source>
</evidence>
<protein>
    <submittedName>
        <fullName evidence="1">Uncharacterized protein</fullName>
    </submittedName>
</protein>
<dbReference type="Proteomes" id="UP000013167">
    <property type="component" value="Unassembled WGS sequence"/>
</dbReference>
<gene>
    <name evidence="1" type="ORF">BN10_670019</name>
</gene>
<dbReference type="HOGENOM" id="CLU_2412181_0_0_11"/>
<sequence>MDRQRCAYWCWSGGNAQCAGRRRRQGCARYLGLTVWFSYPIQVQSAVKTRSGYYRLCKNGLNCKKSLISASGPANLCGARRTAQSGSSQSRV</sequence>
<accession>N0E5Y0</accession>
<dbReference type="AlphaFoldDB" id="N0E5Y0"/>